<evidence type="ECO:0000256" key="11">
    <source>
        <dbReference type="ARBA" id="ARBA00023273"/>
    </source>
</evidence>
<dbReference type="GO" id="GO:0001750">
    <property type="term" value="C:photoreceptor outer segment"/>
    <property type="evidence" value="ECO:0007669"/>
    <property type="project" value="UniProtKB-SubCell"/>
</dbReference>
<dbReference type="InterPro" id="IPR001200">
    <property type="entry name" value="Phosducin"/>
</dbReference>
<dbReference type="CDD" id="cd02987">
    <property type="entry name" value="Phd_like_Phd"/>
    <property type="match status" value="1"/>
</dbReference>
<dbReference type="InterPro" id="IPR023196">
    <property type="entry name" value="Phosducin_N_dom_sf"/>
</dbReference>
<comment type="subcellular location">
    <subcellularLocation>
        <location evidence="3">Cell projection</location>
        <location evidence="3">Cilium</location>
        <location evidence="3">Photoreceptor outer segment</location>
    </subcellularLocation>
    <subcellularLocation>
        <location evidence="4">Cytoplasm</location>
        <location evidence="4">Cytosol</location>
    </subcellularLocation>
    <subcellularLocation>
        <location evidence="1">Nucleus</location>
    </subcellularLocation>
    <subcellularLocation>
        <location evidence="2">Photoreceptor inner segment</location>
    </subcellularLocation>
</comment>
<keyword evidence="11" id="KW-0966">Cell projection</keyword>
<dbReference type="PANTHER" id="PTHR46052:SF3">
    <property type="entry name" value="PHOSDUCIN"/>
    <property type="match status" value="1"/>
</dbReference>
<evidence type="ECO:0000256" key="4">
    <source>
        <dbReference type="ARBA" id="ARBA00004514"/>
    </source>
</evidence>
<keyword evidence="7" id="KW-0597">Phosphoprotein</keyword>
<protein>
    <recommendedName>
        <fullName evidence="13">Phosducin</fullName>
    </recommendedName>
</protein>
<feature type="chain" id="PRO_5043596866" description="Phosducin" evidence="15">
    <location>
        <begin position="16"/>
        <end position="260"/>
    </location>
</feature>
<keyword evidence="8" id="KW-0716">Sensory transduction</keyword>
<feature type="signal peptide" evidence="15">
    <location>
        <begin position="1"/>
        <end position="15"/>
    </location>
</feature>
<evidence type="ECO:0000256" key="6">
    <source>
        <dbReference type="ARBA" id="ARBA00022490"/>
    </source>
</evidence>
<evidence type="ECO:0000256" key="9">
    <source>
        <dbReference type="ARBA" id="ARBA00023069"/>
    </source>
</evidence>
<dbReference type="GO" id="GO:0001917">
    <property type="term" value="C:photoreceptor inner segment"/>
    <property type="evidence" value="ECO:0007669"/>
    <property type="project" value="UniProtKB-SubCell"/>
</dbReference>
<keyword evidence="9" id="KW-0969">Cilium</keyword>
<sequence>MLVLLSFLQIHFTTMEDLDTQSLEEETDFECAAMNTGPKGVIHDWRKFKLVSEDQEAIPPSKKEILRQMSSPYKSPSKEERDTREKFSRKMSMQEYELIHDKEDENCLQKYRKQCMQDMHQKLSFGPKYGCLYELKSGNEFLEAIEKERKSTTVIVHIFSDEIKACEALNNCLTCLALEYPTVKFCKIKSADTGAGERFSREVLPTILVYKAGELISNFINVAENLNEEFFAGDVEAFLNEYGLLPEREIQGITCEGDIE</sequence>
<dbReference type="PRINTS" id="PR00677">
    <property type="entry name" value="PHOSDUCIN"/>
</dbReference>
<comment type="caution">
    <text evidence="17">The sequence shown here is derived from an EMBL/GenBank/DDBJ whole genome shotgun (WGS) entry which is preliminary data.</text>
</comment>
<evidence type="ECO:0000256" key="15">
    <source>
        <dbReference type="SAM" id="SignalP"/>
    </source>
</evidence>
<feature type="compositionally biased region" description="Basic and acidic residues" evidence="14">
    <location>
        <begin position="76"/>
        <end position="87"/>
    </location>
</feature>
<evidence type="ECO:0000256" key="2">
    <source>
        <dbReference type="ARBA" id="ARBA00004437"/>
    </source>
</evidence>
<keyword evidence="12" id="KW-0844">Vision</keyword>
<dbReference type="Gene3D" id="3.40.30.10">
    <property type="entry name" value="Glutaredoxin"/>
    <property type="match status" value="1"/>
</dbReference>
<dbReference type="InterPro" id="IPR024253">
    <property type="entry name" value="Phosducin_thioredoxin-like_dom"/>
</dbReference>
<dbReference type="GO" id="GO:0005829">
    <property type="term" value="C:cytosol"/>
    <property type="evidence" value="ECO:0007669"/>
    <property type="project" value="UniProtKB-SubCell"/>
</dbReference>
<keyword evidence="15" id="KW-0732">Signal</keyword>
<evidence type="ECO:0000313" key="17">
    <source>
        <dbReference type="EMBL" id="KAG8556218.1"/>
    </source>
</evidence>
<gene>
    <name evidence="17" type="ORF">GDO81_017969</name>
</gene>
<organism evidence="17 18">
    <name type="scientific">Engystomops pustulosus</name>
    <name type="common">Tungara frog</name>
    <name type="synonym">Physalaemus pustulosus</name>
    <dbReference type="NCBI Taxonomy" id="76066"/>
    <lineage>
        <taxon>Eukaryota</taxon>
        <taxon>Metazoa</taxon>
        <taxon>Chordata</taxon>
        <taxon>Craniata</taxon>
        <taxon>Vertebrata</taxon>
        <taxon>Euteleostomi</taxon>
        <taxon>Amphibia</taxon>
        <taxon>Batrachia</taxon>
        <taxon>Anura</taxon>
        <taxon>Neobatrachia</taxon>
        <taxon>Hyloidea</taxon>
        <taxon>Leptodactylidae</taxon>
        <taxon>Leiuperinae</taxon>
        <taxon>Engystomops</taxon>
    </lineage>
</organism>
<dbReference type="SUPFAM" id="SSF52833">
    <property type="entry name" value="Thioredoxin-like"/>
    <property type="match status" value="1"/>
</dbReference>
<dbReference type="InterPro" id="IPR036249">
    <property type="entry name" value="Thioredoxin-like_sf"/>
</dbReference>
<evidence type="ECO:0000256" key="5">
    <source>
        <dbReference type="ARBA" id="ARBA00009686"/>
    </source>
</evidence>
<evidence type="ECO:0000256" key="10">
    <source>
        <dbReference type="ARBA" id="ARBA00023242"/>
    </source>
</evidence>
<dbReference type="Proteomes" id="UP000824782">
    <property type="component" value="Unassembled WGS sequence"/>
</dbReference>
<evidence type="ECO:0000256" key="12">
    <source>
        <dbReference type="ARBA" id="ARBA00023305"/>
    </source>
</evidence>
<feature type="domain" description="Phosducin" evidence="16">
    <location>
        <begin position="19"/>
        <end position="253"/>
    </location>
</feature>
<feature type="region of interest" description="Disordered" evidence="14">
    <location>
        <begin position="60"/>
        <end position="87"/>
    </location>
</feature>
<evidence type="ECO:0000256" key="7">
    <source>
        <dbReference type="ARBA" id="ARBA00022553"/>
    </source>
</evidence>
<keyword evidence="10" id="KW-0539">Nucleus</keyword>
<dbReference type="Gene3D" id="1.10.168.10">
    <property type="entry name" value="Phosducin, domain 2"/>
    <property type="match status" value="1"/>
</dbReference>
<evidence type="ECO:0000256" key="3">
    <source>
        <dbReference type="ARBA" id="ARBA00004504"/>
    </source>
</evidence>
<dbReference type="EMBL" id="WNYA01000009">
    <property type="protein sequence ID" value="KAG8556218.1"/>
    <property type="molecule type" value="Genomic_DNA"/>
</dbReference>
<evidence type="ECO:0000256" key="8">
    <source>
        <dbReference type="ARBA" id="ARBA00022606"/>
    </source>
</evidence>
<dbReference type="GO" id="GO:0008277">
    <property type="term" value="P:regulation of G protein-coupled receptor signaling pathway"/>
    <property type="evidence" value="ECO:0007669"/>
    <property type="project" value="InterPro"/>
</dbReference>
<dbReference type="GO" id="GO:0005634">
    <property type="term" value="C:nucleus"/>
    <property type="evidence" value="ECO:0007669"/>
    <property type="project" value="UniProtKB-SubCell"/>
</dbReference>
<dbReference type="AlphaFoldDB" id="A0AAV7A7U8"/>
<comment type="similarity">
    <text evidence="5">Belongs to the phosducin family.</text>
</comment>
<dbReference type="Pfam" id="PF02114">
    <property type="entry name" value="Phosducin"/>
    <property type="match status" value="1"/>
</dbReference>
<keyword evidence="6" id="KW-0963">Cytoplasm</keyword>
<keyword evidence="18" id="KW-1185">Reference proteome</keyword>
<evidence type="ECO:0000256" key="14">
    <source>
        <dbReference type="SAM" id="MobiDB-lite"/>
    </source>
</evidence>
<dbReference type="InterPro" id="IPR051499">
    <property type="entry name" value="Phosducin-like_reg"/>
</dbReference>
<dbReference type="GO" id="GO:0007601">
    <property type="term" value="P:visual perception"/>
    <property type="evidence" value="ECO:0007669"/>
    <property type="project" value="UniProtKB-KW"/>
</dbReference>
<name>A0AAV7A7U8_ENGPU</name>
<evidence type="ECO:0000256" key="13">
    <source>
        <dbReference type="ARBA" id="ARBA00040013"/>
    </source>
</evidence>
<reference evidence="17" key="1">
    <citation type="thesis" date="2020" institute="ProQuest LLC" country="789 East Eisenhower Parkway, Ann Arbor, MI, USA">
        <title>Comparative Genomics and Chromosome Evolution.</title>
        <authorList>
            <person name="Mudd A.B."/>
        </authorList>
    </citation>
    <scope>NUCLEOTIDE SEQUENCE</scope>
    <source>
        <strain evidence="17">237g6f4</strain>
        <tissue evidence="17">Blood</tissue>
    </source>
</reference>
<proteinExistence type="inferred from homology"/>
<evidence type="ECO:0000259" key="16">
    <source>
        <dbReference type="Pfam" id="PF02114"/>
    </source>
</evidence>
<accession>A0AAV7A7U8</accession>
<dbReference type="PANTHER" id="PTHR46052">
    <property type="entry name" value="PHOSDUCIN-LIKE PROTEIN"/>
    <property type="match status" value="1"/>
</dbReference>
<evidence type="ECO:0000256" key="1">
    <source>
        <dbReference type="ARBA" id="ARBA00004123"/>
    </source>
</evidence>
<evidence type="ECO:0000313" key="18">
    <source>
        <dbReference type="Proteomes" id="UP000824782"/>
    </source>
</evidence>